<evidence type="ECO:0008006" key="7">
    <source>
        <dbReference type="Google" id="ProtNLM"/>
    </source>
</evidence>
<feature type="chain" id="PRO_5040393368" description="LRRCT domain-containing protein" evidence="4">
    <location>
        <begin position="20"/>
        <end position="589"/>
    </location>
</feature>
<keyword evidence="2 4" id="KW-0732">Signal</keyword>
<feature type="signal peptide" evidence="4">
    <location>
        <begin position="1"/>
        <end position="19"/>
    </location>
</feature>
<keyword evidence="6" id="KW-1185">Reference proteome</keyword>
<name>A0A9P0U2X4_PIEBR</name>
<dbReference type="AlphaFoldDB" id="A0A9P0U2X4"/>
<dbReference type="EMBL" id="CALOZG010000087">
    <property type="protein sequence ID" value="CAH4038324.1"/>
    <property type="molecule type" value="Genomic_DNA"/>
</dbReference>
<evidence type="ECO:0000256" key="2">
    <source>
        <dbReference type="ARBA" id="ARBA00022729"/>
    </source>
</evidence>
<evidence type="ECO:0000256" key="3">
    <source>
        <dbReference type="ARBA" id="ARBA00022737"/>
    </source>
</evidence>
<keyword evidence="3" id="KW-0677">Repeat</keyword>
<evidence type="ECO:0000313" key="5">
    <source>
        <dbReference type="EMBL" id="CAH4038324.1"/>
    </source>
</evidence>
<comment type="caution">
    <text evidence="5">The sequence shown here is derived from an EMBL/GenBank/DDBJ whole genome shotgun (WGS) entry which is preliminary data.</text>
</comment>
<reference evidence="5" key="1">
    <citation type="submission" date="2022-05" db="EMBL/GenBank/DDBJ databases">
        <authorList>
            <person name="Okamura Y."/>
        </authorList>
    </citation>
    <scope>NUCLEOTIDE SEQUENCE</scope>
</reference>
<evidence type="ECO:0000313" key="6">
    <source>
        <dbReference type="Proteomes" id="UP001152562"/>
    </source>
</evidence>
<dbReference type="InterPro" id="IPR032675">
    <property type="entry name" value="LRR_dom_sf"/>
</dbReference>
<organism evidence="5 6">
    <name type="scientific">Pieris brassicae</name>
    <name type="common">White butterfly</name>
    <name type="synonym">Large white butterfly</name>
    <dbReference type="NCBI Taxonomy" id="7116"/>
    <lineage>
        <taxon>Eukaryota</taxon>
        <taxon>Metazoa</taxon>
        <taxon>Ecdysozoa</taxon>
        <taxon>Arthropoda</taxon>
        <taxon>Hexapoda</taxon>
        <taxon>Insecta</taxon>
        <taxon>Pterygota</taxon>
        <taxon>Neoptera</taxon>
        <taxon>Endopterygota</taxon>
        <taxon>Lepidoptera</taxon>
        <taxon>Glossata</taxon>
        <taxon>Ditrysia</taxon>
        <taxon>Papilionoidea</taxon>
        <taxon>Pieridae</taxon>
        <taxon>Pierinae</taxon>
        <taxon>Pieris</taxon>
    </lineage>
</organism>
<dbReference type="PANTHER" id="PTHR24373:SF398">
    <property type="entry name" value="LEUCINE-RICH REPEAT-CONTAINING G-PROTEIN COUPLED RECEPTOR 6"/>
    <property type="match status" value="1"/>
</dbReference>
<dbReference type="PANTHER" id="PTHR24373">
    <property type="entry name" value="SLIT RELATED LEUCINE-RICH REPEAT NEURONAL PROTEIN"/>
    <property type="match status" value="1"/>
</dbReference>
<dbReference type="SUPFAM" id="SSF52058">
    <property type="entry name" value="L domain-like"/>
    <property type="match status" value="2"/>
</dbReference>
<dbReference type="OrthoDB" id="442066at2759"/>
<dbReference type="Gene3D" id="3.80.10.10">
    <property type="entry name" value="Ribonuclease Inhibitor"/>
    <property type="match status" value="3"/>
</dbReference>
<gene>
    <name evidence="5" type="ORF">PIBRA_LOCUS13898</name>
</gene>
<evidence type="ECO:0000256" key="4">
    <source>
        <dbReference type="SAM" id="SignalP"/>
    </source>
</evidence>
<evidence type="ECO:0000256" key="1">
    <source>
        <dbReference type="ARBA" id="ARBA00022614"/>
    </source>
</evidence>
<accession>A0A9P0U2X4</accession>
<dbReference type="GO" id="GO:0005615">
    <property type="term" value="C:extracellular space"/>
    <property type="evidence" value="ECO:0007669"/>
    <property type="project" value="TreeGrafter"/>
</dbReference>
<dbReference type="GO" id="GO:0031012">
    <property type="term" value="C:extracellular matrix"/>
    <property type="evidence" value="ECO:0007669"/>
    <property type="project" value="TreeGrafter"/>
</dbReference>
<dbReference type="Pfam" id="PF13855">
    <property type="entry name" value="LRR_8"/>
    <property type="match status" value="3"/>
</dbReference>
<dbReference type="InterPro" id="IPR001611">
    <property type="entry name" value="Leu-rich_rpt"/>
</dbReference>
<dbReference type="SMART" id="SM00369">
    <property type="entry name" value="LRR_TYP"/>
    <property type="match status" value="12"/>
</dbReference>
<protein>
    <recommendedName>
        <fullName evidence="7">LRRCT domain-containing protein</fullName>
    </recommendedName>
</protein>
<dbReference type="Proteomes" id="UP001152562">
    <property type="component" value="Unassembled WGS sequence"/>
</dbReference>
<dbReference type="InterPro" id="IPR003591">
    <property type="entry name" value="Leu-rich_rpt_typical-subtyp"/>
</dbReference>
<keyword evidence="1" id="KW-0433">Leucine-rich repeat</keyword>
<dbReference type="InterPro" id="IPR050328">
    <property type="entry name" value="Dev_Immune_Receptor"/>
</dbReference>
<proteinExistence type="predicted"/>
<sequence>MIAVALGVWLCALAWPGAGASVHCALRREISPCTCRREDAAGAVLVLCQRISSYRDVARALTDKFSPDTKIGLDISHSRLPDFADHTFRDLGLSMTKLKLNFDNLSELRESVFTKLELLDYLSLADNSLAEMPRHVLRHLPHVHTLDLCRNNITQLAEDDFKDIQELEHLLLADNQIARIEKHAFPKGLKHIHLGINKLHTLNGALRDLDRLEWIFINANHLKSIENELPVRAKRLTLVHAAHNGLRALPGELWRLPALDSLYAYDNRISALGGALGDCRRLVTLSLSFNDIQELASDEFAGTEALADLDLAYNRLSALNGSLRALKSLRYLNLTHNALAQFSMHEIRGLRRLYVIDLSHNKITQLTGHIENLVDVETRVLEVRLDHNGLEALGGALGGVRGLLRLTLAHNRLRHLTPADLAGLDELRLLDVSYNHIISLEDASKAILPRLEELNAHHNDIVALNEALHGLPALCTADLSHNRIETVDNEVASKSRCTINGVPGVLKIYLQDNPVLCEERVFELAAAVERAGARLSGDAVCAASKGLEALNDGGPDAPVIVVARVGPAPDPDRTLASGPLFYRRARDAP</sequence>